<reference evidence="6" key="1">
    <citation type="journal article" date="2019" name="Int. J. Syst. Evol. Microbiol.">
        <title>The Global Catalogue of Microorganisms (GCM) 10K type strain sequencing project: providing services to taxonomists for standard genome sequencing and annotation.</title>
        <authorList>
            <consortium name="The Broad Institute Genomics Platform"/>
            <consortium name="The Broad Institute Genome Sequencing Center for Infectious Disease"/>
            <person name="Wu L."/>
            <person name="Ma J."/>
        </authorList>
    </citation>
    <scope>NUCLEOTIDE SEQUENCE [LARGE SCALE GENOMIC DNA]</scope>
    <source>
        <strain evidence="6">CGMCC 4.1467</strain>
    </source>
</reference>
<evidence type="ECO:0000256" key="3">
    <source>
        <dbReference type="PIRNR" id="PIRNR036492"/>
    </source>
</evidence>
<keyword evidence="2 3" id="KW-0560">Oxidoreductase</keyword>
<comment type="similarity">
    <text evidence="1 3">Belongs to the aldehyde dehydrogenase family.</text>
</comment>
<name>A0ABW2L5P7_9BACT</name>
<dbReference type="PANTHER" id="PTHR43570">
    <property type="entry name" value="ALDEHYDE DEHYDROGENASE"/>
    <property type="match status" value="1"/>
</dbReference>
<dbReference type="Pfam" id="PF00171">
    <property type="entry name" value="Aldedh"/>
    <property type="match status" value="1"/>
</dbReference>
<dbReference type="InterPro" id="IPR015590">
    <property type="entry name" value="Aldehyde_DH_dom"/>
</dbReference>
<comment type="caution">
    <text evidence="5">The sequence shown here is derived from an EMBL/GenBank/DDBJ whole genome shotgun (WGS) entry which is preliminary data.</text>
</comment>
<sequence length="445" mass="49726">MNQLVAAMRSESRAPDLEERLASLRRILNLIEEREDRILDALKADLGKPPMEAWLSEVLFVKMELKLIIKKLRRWTKPRRVGSPFYFFPAKSEVRREPFGTVLVMAPWNYPFQLAVSPAIAAVAAGNRVVIKPSEAALATASVMGELIGDAVDPRLVKVIKGNAAVGECLLKQDFDGFFFTGGEKVGRLVAQAAAKRMVPCVLELGGKCPVVIHESADIDIAVERIVFGKFFNAGQTCMAPDFALVPEKKVEEFMRSFRLALERTYAAEGAEMARCVHEEQRERVLSLVPEGACQMGNDGPHPLRLAPRWAVVDWEDPCMREEIFGPFLPIVTYASEYECVEHLAARPSPLALYVFSKNQEFISMLSQRVRSGSLGVNDVMKQATNLNLPFGGVGGSGFGRYRGKSGFDTFTYERAVTKRYFVPDLFALQQPYGKTLERLRRWIG</sequence>
<gene>
    <name evidence="5" type="ORF">ACFQY0_06810</name>
</gene>
<evidence type="ECO:0000313" key="5">
    <source>
        <dbReference type="EMBL" id="MFC7336881.1"/>
    </source>
</evidence>
<dbReference type="PIRSF" id="PIRSF036492">
    <property type="entry name" value="ALDH"/>
    <property type="match status" value="1"/>
</dbReference>
<dbReference type="Gene3D" id="3.40.605.10">
    <property type="entry name" value="Aldehyde Dehydrogenase, Chain A, domain 1"/>
    <property type="match status" value="1"/>
</dbReference>
<dbReference type="EMBL" id="JBHTBS010000003">
    <property type="protein sequence ID" value="MFC7336881.1"/>
    <property type="molecule type" value="Genomic_DNA"/>
</dbReference>
<organism evidence="5 6">
    <name type="scientific">Haloferula chungangensis</name>
    <dbReference type="NCBI Taxonomy" id="1048331"/>
    <lineage>
        <taxon>Bacteria</taxon>
        <taxon>Pseudomonadati</taxon>
        <taxon>Verrucomicrobiota</taxon>
        <taxon>Verrucomicrobiia</taxon>
        <taxon>Verrucomicrobiales</taxon>
        <taxon>Verrucomicrobiaceae</taxon>
        <taxon>Haloferula</taxon>
    </lineage>
</organism>
<dbReference type="CDD" id="cd07087">
    <property type="entry name" value="ALDH_F3-13-14_CALDH-like"/>
    <property type="match status" value="1"/>
</dbReference>
<evidence type="ECO:0000313" key="6">
    <source>
        <dbReference type="Proteomes" id="UP001596472"/>
    </source>
</evidence>
<dbReference type="InterPro" id="IPR016161">
    <property type="entry name" value="Ald_DH/histidinol_DH"/>
</dbReference>
<accession>A0ABW2L5P7</accession>
<dbReference type="PROSITE" id="PS00070">
    <property type="entry name" value="ALDEHYDE_DEHYDR_CYS"/>
    <property type="match status" value="1"/>
</dbReference>
<evidence type="ECO:0000259" key="4">
    <source>
        <dbReference type="Pfam" id="PF00171"/>
    </source>
</evidence>
<dbReference type="PANTHER" id="PTHR43570:SF16">
    <property type="entry name" value="ALDEHYDE DEHYDROGENASE TYPE III, ISOFORM Q"/>
    <property type="match status" value="1"/>
</dbReference>
<dbReference type="Proteomes" id="UP001596472">
    <property type="component" value="Unassembled WGS sequence"/>
</dbReference>
<keyword evidence="6" id="KW-1185">Reference proteome</keyword>
<evidence type="ECO:0000256" key="1">
    <source>
        <dbReference type="ARBA" id="ARBA00009986"/>
    </source>
</evidence>
<dbReference type="Gene3D" id="3.40.309.10">
    <property type="entry name" value="Aldehyde Dehydrogenase, Chain A, domain 2"/>
    <property type="match status" value="1"/>
</dbReference>
<dbReference type="InterPro" id="IPR016160">
    <property type="entry name" value="Ald_DH_CS_CYS"/>
</dbReference>
<proteinExistence type="inferred from homology"/>
<evidence type="ECO:0000256" key="2">
    <source>
        <dbReference type="ARBA" id="ARBA00023002"/>
    </source>
</evidence>
<protein>
    <recommendedName>
        <fullName evidence="3">Aldehyde dehydrogenase</fullName>
    </recommendedName>
</protein>
<dbReference type="SUPFAM" id="SSF53720">
    <property type="entry name" value="ALDH-like"/>
    <property type="match status" value="1"/>
</dbReference>
<dbReference type="InterPro" id="IPR016163">
    <property type="entry name" value="Ald_DH_C"/>
</dbReference>
<dbReference type="InterPro" id="IPR012394">
    <property type="entry name" value="Aldehyde_DH_NAD(P)"/>
</dbReference>
<dbReference type="InterPro" id="IPR016162">
    <property type="entry name" value="Ald_DH_N"/>
</dbReference>
<feature type="domain" description="Aldehyde dehydrogenase" evidence="4">
    <location>
        <begin position="13"/>
        <end position="416"/>
    </location>
</feature>